<organism evidence="1 2">
    <name type="scientific">Entomophthora muscae</name>
    <dbReference type="NCBI Taxonomy" id="34485"/>
    <lineage>
        <taxon>Eukaryota</taxon>
        <taxon>Fungi</taxon>
        <taxon>Fungi incertae sedis</taxon>
        <taxon>Zoopagomycota</taxon>
        <taxon>Entomophthoromycotina</taxon>
        <taxon>Entomophthoromycetes</taxon>
        <taxon>Entomophthorales</taxon>
        <taxon>Entomophthoraceae</taxon>
        <taxon>Entomophthora</taxon>
    </lineage>
</organism>
<accession>A0ACC2RH06</accession>
<name>A0ACC2RH06_9FUNG</name>
<protein>
    <submittedName>
        <fullName evidence="1">Uncharacterized protein</fullName>
    </submittedName>
</protein>
<keyword evidence="2" id="KW-1185">Reference proteome</keyword>
<sequence length="201" mass="22532">MEFMVRSLILFISLFTLGFLNGTAFALSPKKPQHRPSSQPRFIGRKTNNIPKARVSKPTTRNTPKAQVTKPTIRNTPKATASKPSTRSTPKAQVTKPTTRTKLSKWLKKQLKSDTFRTIKDTIKDIGVSEIKKLINLDPSPAEAAGNAPGNEEPTRNVLFSPDDNSNDGFVAIQDSSNEYPNIYQEFEKEEDQQVDQEEED</sequence>
<evidence type="ECO:0000313" key="2">
    <source>
        <dbReference type="Proteomes" id="UP001165960"/>
    </source>
</evidence>
<evidence type="ECO:0000313" key="1">
    <source>
        <dbReference type="EMBL" id="KAJ9049309.1"/>
    </source>
</evidence>
<gene>
    <name evidence="1" type="ORF">DSO57_1025908</name>
</gene>
<proteinExistence type="predicted"/>
<dbReference type="EMBL" id="QTSX02007248">
    <property type="protein sequence ID" value="KAJ9049309.1"/>
    <property type="molecule type" value="Genomic_DNA"/>
</dbReference>
<reference evidence="1" key="1">
    <citation type="submission" date="2022-04" db="EMBL/GenBank/DDBJ databases">
        <title>Genome of the entomopathogenic fungus Entomophthora muscae.</title>
        <authorList>
            <person name="Elya C."/>
            <person name="Lovett B.R."/>
            <person name="Lee E."/>
            <person name="Macias A.M."/>
            <person name="Hajek A.E."/>
            <person name="De Bivort B.L."/>
            <person name="Kasson M.T."/>
            <person name="De Fine Licht H.H."/>
            <person name="Stajich J.E."/>
        </authorList>
    </citation>
    <scope>NUCLEOTIDE SEQUENCE</scope>
    <source>
        <strain evidence="1">Berkeley</strain>
    </source>
</reference>
<comment type="caution">
    <text evidence="1">The sequence shown here is derived from an EMBL/GenBank/DDBJ whole genome shotgun (WGS) entry which is preliminary data.</text>
</comment>
<dbReference type="Proteomes" id="UP001165960">
    <property type="component" value="Unassembled WGS sequence"/>
</dbReference>